<evidence type="ECO:0000256" key="2">
    <source>
        <dbReference type="ARBA" id="ARBA00022475"/>
    </source>
</evidence>
<keyword evidence="2" id="KW-1003">Cell membrane</keyword>
<dbReference type="InterPro" id="IPR013604">
    <property type="entry name" value="7TM_chemorcpt"/>
</dbReference>
<accession>A0A226E985</accession>
<keyword evidence="8" id="KW-1185">Reference proteome</keyword>
<evidence type="ECO:0000256" key="6">
    <source>
        <dbReference type="SAM" id="Phobius"/>
    </source>
</evidence>
<dbReference type="Pfam" id="PF08395">
    <property type="entry name" value="7tm_7"/>
    <property type="match status" value="1"/>
</dbReference>
<dbReference type="GO" id="GO:0050909">
    <property type="term" value="P:sensory perception of taste"/>
    <property type="evidence" value="ECO:0007669"/>
    <property type="project" value="InterPro"/>
</dbReference>
<comment type="caution">
    <text evidence="7">The sequence shown here is derived from an EMBL/GenBank/DDBJ whole genome shotgun (WGS) entry which is preliminary data.</text>
</comment>
<keyword evidence="5 6" id="KW-0472">Membrane</keyword>
<dbReference type="AlphaFoldDB" id="A0A226E985"/>
<protein>
    <submittedName>
        <fullName evidence="7">Putative gustatory receptor 23a, isoform B</fullName>
    </submittedName>
</protein>
<keyword evidence="3 6" id="KW-0812">Transmembrane</keyword>
<evidence type="ECO:0000313" key="8">
    <source>
        <dbReference type="Proteomes" id="UP000198287"/>
    </source>
</evidence>
<name>A0A226E985_FOLCA</name>
<keyword evidence="7" id="KW-0675">Receptor</keyword>
<feature type="transmembrane region" description="Helical" evidence="6">
    <location>
        <begin position="78"/>
        <end position="98"/>
    </location>
</feature>
<evidence type="ECO:0000256" key="3">
    <source>
        <dbReference type="ARBA" id="ARBA00022692"/>
    </source>
</evidence>
<organism evidence="7 8">
    <name type="scientific">Folsomia candida</name>
    <name type="common">Springtail</name>
    <dbReference type="NCBI Taxonomy" id="158441"/>
    <lineage>
        <taxon>Eukaryota</taxon>
        <taxon>Metazoa</taxon>
        <taxon>Ecdysozoa</taxon>
        <taxon>Arthropoda</taxon>
        <taxon>Hexapoda</taxon>
        <taxon>Collembola</taxon>
        <taxon>Entomobryomorpha</taxon>
        <taxon>Isotomoidea</taxon>
        <taxon>Isotomidae</taxon>
        <taxon>Proisotominae</taxon>
        <taxon>Folsomia</taxon>
    </lineage>
</organism>
<evidence type="ECO:0000256" key="1">
    <source>
        <dbReference type="ARBA" id="ARBA00004651"/>
    </source>
</evidence>
<keyword evidence="4 6" id="KW-1133">Transmembrane helix</keyword>
<sequence length="103" mass="11432">MGYFYWLASSASKLEGRSKEFCIRVKYFWLGDDTICGVVVTSINGSNYQSDDTRDLTGFIPLDPITIGSSVMDLNLRLFLSMIAAITTYLVIIVQFQAGEGTN</sequence>
<dbReference type="OrthoDB" id="6604268at2759"/>
<dbReference type="EMBL" id="LNIX01000005">
    <property type="protein sequence ID" value="OXA53577.1"/>
    <property type="molecule type" value="Genomic_DNA"/>
</dbReference>
<comment type="subcellular location">
    <subcellularLocation>
        <location evidence="1">Cell membrane</location>
        <topology evidence="1">Multi-pass membrane protein</topology>
    </subcellularLocation>
</comment>
<evidence type="ECO:0000256" key="5">
    <source>
        <dbReference type="ARBA" id="ARBA00023136"/>
    </source>
</evidence>
<gene>
    <name evidence="7" type="ORF">Fcan01_10725</name>
</gene>
<evidence type="ECO:0000313" key="7">
    <source>
        <dbReference type="EMBL" id="OXA53577.1"/>
    </source>
</evidence>
<dbReference type="Proteomes" id="UP000198287">
    <property type="component" value="Unassembled WGS sequence"/>
</dbReference>
<evidence type="ECO:0000256" key="4">
    <source>
        <dbReference type="ARBA" id="ARBA00022989"/>
    </source>
</evidence>
<proteinExistence type="predicted"/>
<dbReference type="GO" id="GO:0005886">
    <property type="term" value="C:plasma membrane"/>
    <property type="evidence" value="ECO:0007669"/>
    <property type="project" value="UniProtKB-SubCell"/>
</dbReference>
<reference evidence="7 8" key="1">
    <citation type="submission" date="2015-12" db="EMBL/GenBank/DDBJ databases">
        <title>The genome of Folsomia candida.</title>
        <authorList>
            <person name="Faddeeva A."/>
            <person name="Derks M.F."/>
            <person name="Anvar Y."/>
            <person name="Smit S."/>
            <person name="Van Straalen N."/>
            <person name="Roelofs D."/>
        </authorList>
    </citation>
    <scope>NUCLEOTIDE SEQUENCE [LARGE SCALE GENOMIC DNA]</scope>
    <source>
        <strain evidence="7 8">VU population</strain>
        <tissue evidence="7">Whole body</tissue>
    </source>
</reference>